<dbReference type="GO" id="GO:0005737">
    <property type="term" value="C:cytoplasm"/>
    <property type="evidence" value="ECO:0007669"/>
    <property type="project" value="TreeGrafter"/>
</dbReference>
<dbReference type="CDD" id="cd00838">
    <property type="entry name" value="MPP_superfamily"/>
    <property type="match status" value="1"/>
</dbReference>
<dbReference type="RefSeq" id="WP_055304343.1">
    <property type="nucleotide sequence ID" value="NZ_CP071249.1"/>
</dbReference>
<keyword evidence="5" id="KW-1185">Reference proteome</keyword>
<sequence length="248" mass="28273">MLDKIAIISDIHGNLPALEAVLKDIDRRGVSQIICLGDMIGKGPHSKEVLEVCQIRCQRIVKGNWEDFISDPKTEATPFIQFYRNQLGEERLAYIRQLPSVTGFWMSGKYIRLFHANPHSLYDRVYATSPLEKRLALFEVPKLPSTESSSKAADMIGYGDIHEGYLQHLEQGRVLFNVGSVGNSCDSIPMAAYVILEGHLHRREEADFSIQFYRVKYDRMKSISDAMKVEIPDQEAYINEIKTGLYCR</sequence>
<gene>
    <name evidence="3" type="ORF">J0J69_02050</name>
    <name evidence="4" type="ORF">J0J70_08300</name>
</gene>
<dbReference type="EMBL" id="CP071250">
    <property type="protein sequence ID" value="UUF07629.1"/>
    <property type="molecule type" value="Genomic_DNA"/>
</dbReference>
<dbReference type="PANTHER" id="PTHR42850:SF2">
    <property type="entry name" value="BLL5683 PROTEIN"/>
    <property type="match status" value="1"/>
</dbReference>
<reference evidence="4 5" key="1">
    <citation type="submission" date="2021-03" db="EMBL/GenBank/DDBJ databases">
        <title>Comparative Genomics and Metabolomics in the genus Turicibacter.</title>
        <authorList>
            <person name="Maki J."/>
            <person name="Looft T."/>
        </authorList>
    </citation>
    <scope>NUCLEOTIDE SEQUENCE</scope>
    <source>
        <strain evidence="4">ISU324</strain>
        <strain evidence="3 5">MMM721</strain>
    </source>
</reference>
<organism evidence="4 6">
    <name type="scientific">Turicibacter bilis</name>
    <dbReference type="NCBI Taxonomy" id="2735723"/>
    <lineage>
        <taxon>Bacteria</taxon>
        <taxon>Bacillati</taxon>
        <taxon>Bacillota</taxon>
        <taxon>Erysipelotrichia</taxon>
        <taxon>Erysipelotrichales</taxon>
        <taxon>Turicibacteraceae</taxon>
        <taxon>Turicibacter</taxon>
    </lineage>
</organism>
<dbReference type="InterPro" id="IPR050126">
    <property type="entry name" value="Ap4A_hydrolase"/>
</dbReference>
<dbReference type="Proteomes" id="UP001058072">
    <property type="component" value="Chromosome"/>
</dbReference>
<evidence type="ECO:0000313" key="3">
    <source>
        <dbReference type="EMBL" id="UUF06395.1"/>
    </source>
</evidence>
<proteinExistence type="inferred from homology"/>
<feature type="domain" description="Calcineurin-like phosphoesterase" evidence="2">
    <location>
        <begin position="4"/>
        <end position="196"/>
    </location>
</feature>
<protein>
    <submittedName>
        <fullName evidence="4">Metallophosphoesterase</fullName>
    </submittedName>
</protein>
<dbReference type="PANTHER" id="PTHR42850">
    <property type="entry name" value="METALLOPHOSPHOESTERASE"/>
    <property type="match status" value="1"/>
</dbReference>
<evidence type="ECO:0000259" key="2">
    <source>
        <dbReference type="Pfam" id="PF12850"/>
    </source>
</evidence>
<dbReference type="Gene3D" id="3.60.21.10">
    <property type="match status" value="1"/>
</dbReference>
<dbReference type="EMBL" id="CP071249">
    <property type="protein sequence ID" value="UUF06395.1"/>
    <property type="molecule type" value="Genomic_DNA"/>
</dbReference>
<comment type="similarity">
    <text evidence="1">Belongs to the metallophosphoesterase superfamily. YfcE family.</text>
</comment>
<dbReference type="InterPro" id="IPR024654">
    <property type="entry name" value="Calcineurin-like_PHP_lpxH"/>
</dbReference>
<evidence type="ECO:0000256" key="1">
    <source>
        <dbReference type="ARBA" id="ARBA00008950"/>
    </source>
</evidence>
<dbReference type="InterPro" id="IPR011152">
    <property type="entry name" value="Pesterase_MJ0912"/>
</dbReference>
<dbReference type="PIRSF" id="PIRSF000883">
    <property type="entry name" value="Pesterase_MJ0912"/>
    <property type="match status" value="1"/>
</dbReference>
<accession>A0A9Q9CJU2</accession>
<dbReference type="SUPFAM" id="SSF56300">
    <property type="entry name" value="Metallo-dependent phosphatases"/>
    <property type="match status" value="1"/>
</dbReference>
<dbReference type="GO" id="GO:0016791">
    <property type="term" value="F:phosphatase activity"/>
    <property type="evidence" value="ECO:0007669"/>
    <property type="project" value="TreeGrafter"/>
</dbReference>
<dbReference type="Proteomes" id="UP001058016">
    <property type="component" value="Chromosome"/>
</dbReference>
<dbReference type="Pfam" id="PF12850">
    <property type="entry name" value="Metallophos_2"/>
    <property type="match status" value="1"/>
</dbReference>
<name>A0A9Q9CJU2_9FIRM</name>
<evidence type="ECO:0000313" key="5">
    <source>
        <dbReference type="Proteomes" id="UP001058016"/>
    </source>
</evidence>
<dbReference type="AlphaFoldDB" id="A0A9Q9CJU2"/>
<evidence type="ECO:0000313" key="4">
    <source>
        <dbReference type="EMBL" id="UUF07629.1"/>
    </source>
</evidence>
<evidence type="ECO:0000313" key="6">
    <source>
        <dbReference type="Proteomes" id="UP001058072"/>
    </source>
</evidence>
<dbReference type="InterPro" id="IPR029052">
    <property type="entry name" value="Metallo-depent_PP-like"/>
</dbReference>